<keyword evidence="2" id="KW-1185">Reference proteome</keyword>
<dbReference type="Proteomes" id="UP000701853">
    <property type="component" value="Chromosome 6"/>
</dbReference>
<evidence type="ECO:0000313" key="2">
    <source>
        <dbReference type="Proteomes" id="UP000701853"/>
    </source>
</evidence>
<dbReference type="AlphaFoldDB" id="A0A8J5YZZ4"/>
<comment type="caution">
    <text evidence="1">The sequence shown here is derived from an EMBL/GenBank/DDBJ whole genome shotgun (WGS) entry which is preliminary data.</text>
</comment>
<protein>
    <submittedName>
        <fullName evidence="1">Uncharacterized protein</fullName>
    </submittedName>
</protein>
<name>A0A8J5YZZ4_9ROSI</name>
<dbReference type="Gene3D" id="3.30.70.270">
    <property type="match status" value="1"/>
</dbReference>
<dbReference type="InterPro" id="IPR053134">
    <property type="entry name" value="RNA-dir_DNA_polymerase"/>
</dbReference>
<sequence>MDHADVYRLSLRVKEANIHKTTFKTRYGHYEFLVMPFGLTNAPIEDEHDEHLRVVLQTLREKQLYAKFRKCEFWLREPRNVTEIHSFLGLTGYYRRFVEGLSLIAAPLTKLLRKGVPFNWTDAQ</sequence>
<dbReference type="PANTHER" id="PTHR24559">
    <property type="entry name" value="TRANSPOSON TY3-I GAG-POL POLYPROTEIN"/>
    <property type="match status" value="1"/>
</dbReference>
<dbReference type="EMBL" id="JAHUZN010000006">
    <property type="protein sequence ID" value="KAG8491100.1"/>
    <property type="molecule type" value="Genomic_DNA"/>
</dbReference>
<proteinExistence type="predicted"/>
<dbReference type="Gene3D" id="3.10.10.10">
    <property type="entry name" value="HIV Type 1 Reverse Transcriptase, subunit A, domain 1"/>
    <property type="match status" value="1"/>
</dbReference>
<dbReference type="SUPFAM" id="SSF56672">
    <property type="entry name" value="DNA/RNA polymerases"/>
    <property type="match status" value="1"/>
</dbReference>
<reference evidence="1 2" key="1">
    <citation type="journal article" date="2021" name="bioRxiv">
        <title>The Gossypium anomalum genome as a resource for cotton improvement and evolutionary analysis of hybrid incompatibility.</title>
        <authorList>
            <person name="Grover C.E."/>
            <person name="Yuan D."/>
            <person name="Arick M.A."/>
            <person name="Miller E.R."/>
            <person name="Hu G."/>
            <person name="Peterson D.G."/>
            <person name="Wendel J.F."/>
            <person name="Udall J.A."/>
        </authorList>
    </citation>
    <scope>NUCLEOTIDE SEQUENCE [LARGE SCALE GENOMIC DNA]</scope>
    <source>
        <strain evidence="1">JFW-Udall</strain>
        <tissue evidence="1">Leaf</tissue>
    </source>
</reference>
<evidence type="ECO:0000313" key="1">
    <source>
        <dbReference type="EMBL" id="KAG8491100.1"/>
    </source>
</evidence>
<dbReference type="InterPro" id="IPR043502">
    <property type="entry name" value="DNA/RNA_pol_sf"/>
</dbReference>
<organism evidence="1 2">
    <name type="scientific">Gossypium anomalum</name>
    <dbReference type="NCBI Taxonomy" id="47600"/>
    <lineage>
        <taxon>Eukaryota</taxon>
        <taxon>Viridiplantae</taxon>
        <taxon>Streptophyta</taxon>
        <taxon>Embryophyta</taxon>
        <taxon>Tracheophyta</taxon>
        <taxon>Spermatophyta</taxon>
        <taxon>Magnoliopsida</taxon>
        <taxon>eudicotyledons</taxon>
        <taxon>Gunneridae</taxon>
        <taxon>Pentapetalae</taxon>
        <taxon>rosids</taxon>
        <taxon>malvids</taxon>
        <taxon>Malvales</taxon>
        <taxon>Malvaceae</taxon>
        <taxon>Malvoideae</taxon>
        <taxon>Gossypium</taxon>
    </lineage>
</organism>
<gene>
    <name evidence="1" type="ORF">CXB51_014241</name>
</gene>
<dbReference type="PANTHER" id="PTHR24559:SF447">
    <property type="entry name" value="RNA-DIRECTED DNA POLYMERASE HOMOLOG"/>
    <property type="match status" value="1"/>
</dbReference>
<accession>A0A8J5YZZ4</accession>
<dbReference type="InterPro" id="IPR043128">
    <property type="entry name" value="Rev_trsase/Diguanyl_cyclase"/>
</dbReference>
<dbReference type="OrthoDB" id="117622at2759"/>